<evidence type="ECO:0000313" key="3">
    <source>
        <dbReference type="Proteomes" id="UP000680670"/>
    </source>
</evidence>
<dbReference type="PANTHER" id="PTHR42759:SF1">
    <property type="entry name" value="MAGNESIUM-CHELATASE SUBUNIT CHLD"/>
    <property type="match status" value="1"/>
</dbReference>
<dbReference type="Pfam" id="PF07728">
    <property type="entry name" value="AAA_5"/>
    <property type="match status" value="1"/>
</dbReference>
<dbReference type="InterPro" id="IPR050764">
    <property type="entry name" value="CbbQ/NirQ/NorQ/GpvN"/>
</dbReference>
<comment type="caution">
    <text evidence="2">The sequence shown here is derived from an EMBL/GenBank/DDBJ whole genome shotgun (WGS) entry which is preliminary data.</text>
</comment>
<protein>
    <submittedName>
        <fullName evidence="2">ATPase</fullName>
    </submittedName>
</protein>
<dbReference type="EMBL" id="BORJ01000008">
    <property type="protein sequence ID" value="GIN97286.1"/>
    <property type="molecule type" value="Genomic_DNA"/>
</dbReference>
<keyword evidence="3" id="KW-1185">Reference proteome</keyword>
<gene>
    <name evidence="2" type="ORF">J6TS1_31560</name>
</gene>
<dbReference type="InterPro" id="IPR003593">
    <property type="entry name" value="AAA+_ATPase"/>
</dbReference>
<dbReference type="Proteomes" id="UP000680670">
    <property type="component" value="Unassembled WGS sequence"/>
</dbReference>
<dbReference type="SMART" id="SM00382">
    <property type="entry name" value="AAA"/>
    <property type="match status" value="1"/>
</dbReference>
<name>A0ABQ4L084_SIMTE</name>
<dbReference type="InterPro" id="IPR027417">
    <property type="entry name" value="P-loop_NTPase"/>
</dbReference>
<evidence type="ECO:0000259" key="1">
    <source>
        <dbReference type="SMART" id="SM00382"/>
    </source>
</evidence>
<dbReference type="PANTHER" id="PTHR42759">
    <property type="entry name" value="MOXR FAMILY PROTEIN"/>
    <property type="match status" value="1"/>
</dbReference>
<dbReference type="CDD" id="cd00009">
    <property type="entry name" value="AAA"/>
    <property type="match status" value="1"/>
</dbReference>
<dbReference type="InterPro" id="IPR011704">
    <property type="entry name" value="ATPase_dyneun-rel_AAA"/>
</dbReference>
<dbReference type="Gene3D" id="3.40.50.300">
    <property type="entry name" value="P-loop containing nucleotide triphosphate hydrolases"/>
    <property type="match status" value="1"/>
</dbReference>
<evidence type="ECO:0000313" key="2">
    <source>
        <dbReference type="EMBL" id="GIN97286.1"/>
    </source>
</evidence>
<dbReference type="SUPFAM" id="SSF52540">
    <property type="entry name" value="P-loop containing nucleoside triphosphate hydrolases"/>
    <property type="match status" value="1"/>
</dbReference>
<feature type="domain" description="AAA+ ATPase" evidence="1">
    <location>
        <begin position="36"/>
        <end position="198"/>
    </location>
</feature>
<reference evidence="2 3" key="1">
    <citation type="submission" date="2021-03" db="EMBL/GenBank/DDBJ databases">
        <title>Antimicrobial resistance genes in bacteria isolated from Japanese honey, and their potential for conferring macrolide and lincosamide resistance in the American foulbrood pathogen Paenibacillus larvae.</title>
        <authorList>
            <person name="Okamoto M."/>
            <person name="Kumagai M."/>
            <person name="Kanamori H."/>
            <person name="Takamatsu D."/>
        </authorList>
    </citation>
    <scope>NUCLEOTIDE SEQUENCE [LARGE SCALE GENOMIC DNA]</scope>
    <source>
        <strain evidence="2 3">J6TS1</strain>
    </source>
</reference>
<sequence length="297" mass="33720">MVLISFHDQSIEAAFKKQGYITDPAILTALHLVTALNKPLLIEGPAGVGKTELAKVLAKSLNTRLIRLQCYEGLDVNSALYEWNYAKQMLHIRLTENSDVSLDEREAAIFSKPFLLTRPILDALTDEHSSPVLLIDEVDRADEEFEAFLLEALAEFQITIPELGTIRAKHPPYVILTSNRTRELSDALRRRCLYHWVTYPNVEKESAILHARIPNINDQLTQQIVNMMQLVRRMPLSKIPGIAESLDWAFALMALNQSELDKDAVLQTLGCFIKDKEDWKTIEKEIKEGNLLSMVKV</sequence>
<organism evidence="2 3">
    <name type="scientific">Siminovitchia terrae</name>
    <name type="common">Bacillus terrae</name>
    <dbReference type="NCBI Taxonomy" id="1914933"/>
    <lineage>
        <taxon>Bacteria</taxon>
        <taxon>Bacillati</taxon>
        <taxon>Bacillota</taxon>
        <taxon>Bacilli</taxon>
        <taxon>Bacillales</taxon>
        <taxon>Bacillaceae</taxon>
        <taxon>Siminovitchia</taxon>
    </lineage>
</organism>
<accession>A0ABQ4L084</accession>
<dbReference type="RefSeq" id="WP_306430279.1">
    <property type="nucleotide sequence ID" value="NZ_BORJ01000008.1"/>
</dbReference>
<proteinExistence type="predicted"/>